<dbReference type="PIRSF" id="PIRSF000538">
    <property type="entry name" value="GlpK"/>
    <property type="match status" value="1"/>
</dbReference>
<dbReference type="InterPro" id="IPR000577">
    <property type="entry name" value="Carb_kinase_FGGY"/>
</dbReference>
<dbReference type="InterPro" id="IPR018483">
    <property type="entry name" value="Carb_kinase_FGGY_CS"/>
</dbReference>
<comment type="similarity">
    <text evidence="1">Belongs to the FGGY kinase family.</text>
</comment>
<accession>A0A1G9W8L8</accession>
<dbReference type="GO" id="GO:0005975">
    <property type="term" value="P:carbohydrate metabolic process"/>
    <property type="evidence" value="ECO:0007669"/>
    <property type="project" value="InterPro"/>
</dbReference>
<evidence type="ECO:0000313" key="7">
    <source>
        <dbReference type="Proteomes" id="UP000214880"/>
    </source>
</evidence>
<keyword evidence="3 6" id="KW-0418">Kinase</keyword>
<dbReference type="SUPFAM" id="SSF53067">
    <property type="entry name" value="Actin-like ATPase domain"/>
    <property type="match status" value="2"/>
</dbReference>
<gene>
    <name evidence="6" type="ORF">SAMN04488502_107148</name>
</gene>
<dbReference type="Pfam" id="PF02782">
    <property type="entry name" value="FGGY_C"/>
    <property type="match status" value="1"/>
</dbReference>
<dbReference type="RefSeq" id="WP_092074181.1">
    <property type="nucleotide sequence ID" value="NZ_FNHB01000007.1"/>
</dbReference>
<dbReference type="PROSITE" id="PS00933">
    <property type="entry name" value="FGGY_KINASES_1"/>
    <property type="match status" value="1"/>
</dbReference>
<feature type="domain" description="Carbohydrate kinase FGGY N-terminal" evidence="4">
    <location>
        <begin position="4"/>
        <end position="246"/>
    </location>
</feature>
<evidence type="ECO:0000259" key="5">
    <source>
        <dbReference type="Pfam" id="PF02782"/>
    </source>
</evidence>
<dbReference type="Proteomes" id="UP000214880">
    <property type="component" value="Unassembled WGS sequence"/>
</dbReference>
<dbReference type="Pfam" id="PF00370">
    <property type="entry name" value="FGGY_N"/>
    <property type="match status" value="1"/>
</dbReference>
<protein>
    <submittedName>
        <fullName evidence="6">Glycerol kinase</fullName>
    </submittedName>
</protein>
<organism evidence="6 7">
    <name type="scientific">Dendrosporobacter quercicolus</name>
    <dbReference type="NCBI Taxonomy" id="146817"/>
    <lineage>
        <taxon>Bacteria</taxon>
        <taxon>Bacillati</taxon>
        <taxon>Bacillota</taxon>
        <taxon>Negativicutes</taxon>
        <taxon>Selenomonadales</taxon>
        <taxon>Sporomusaceae</taxon>
        <taxon>Dendrosporobacter</taxon>
    </lineage>
</organism>
<dbReference type="CDD" id="cd07779">
    <property type="entry name" value="ASKHA_NBD_FGGY_YgcE-like"/>
    <property type="match status" value="1"/>
</dbReference>
<dbReference type="GO" id="GO:0016773">
    <property type="term" value="F:phosphotransferase activity, alcohol group as acceptor"/>
    <property type="evidence" value="ECO:0007669"/>
    <property type="project" value="InterPro"/>
</dbReference>
<proteinExistence type="inferred from homology"/>
<keyword evidence="7" id="KW-1185">Reference proteome</keyword>
<sequence length="503" mass="55786">MEHILVLDVGTSSLKAMLYDITGKLLNRASHEYHSDFFSNNHVEQNPLTWQDSLIITLKKSSNFIRDNNLSIDAIVVTSQRASVIPVDHAGETLHPAIMWQDRRSMAQCDQLLGELGLEEIYRRTGLRANPYFSVPKMMWLKDERPEIYKKAEKLIGVQDYVVKLLTGVYVTDWTQACRTLLMNINTFQWDEDMVRISGIPLSKLPELCPPGAQAGLLESGIAGLTGLKTGIPVIIGGGDQQCAALALNILRPGYAEANTGTGSFVIAYSEAPQFDAQSRTLCSAAAIPGKWIVEAGIFNTGSIHRWFREQFYPEGEKSYEIINKEAAESPVGANGVMMLSHFEGSAAPYWNPLAKGMFLNLSLGTQRRDFTRAILEGISLEIAHNLSLIENLVPEMSTVSVAGGLVAFDLFNQIQADCFNKRVIRYDNSEASSLGALMSAAVSLGIYQDHAAAFQAICPNQPIVFQPDPVNVDKYRILFKRKDELYQSLHRCGIYELFSNPL</sequence>
<evidence type="ECO:0000259" key="4">
    <source>
        <dbReference type="Pfam" id="PF00370"/>
    </source>
</evidence>
<dbReference type="OrthoDB" id="9805576at2"/>
<evidence type="ECO:0000313" key="6">
    <source>
        <dbReference type="EMBL" id="SDM80556.1"/>
    </source>
</evidence>
<dbReference type="GO" id="GO:0016301">
    <property type="term" value="F:kinase activity"/>
    <property type="evidence" value="ECO:0007669"/>
    <property type="project" value="UniProtKB-KW"/>
</dbReference>
<dbReference type="AlphaFoldDB" id="A0A1G9W8L8"/>
<dbReference type="PANTHER" id="PTHR43095">
    <property type="entry name" value="SUGAR KINASE"/>
    <property type="match status" value="1"/>
</dbReference>
<dbReference type="Gene3D" id="3.30.420.40">
    <property type="match status" value="2"/>
</dbReference>
<dbReference type="EMBL" id="FNHB01000007">
    <property type="protein sequence ID" value="SDM80556.1"/>
    <property type="molecule type" value="Genomic_DNA"/>
</dbReference>
<dbReference type="PANTHER" id="PTHR43095:SF2">
    <property type="entry name" value="GLUCONOKINASE"/>
    <property type="match status" value="1"/>
</dbReference>
<name>A0A1G9W8L8_9FIRM</name>
<feature type="domain" description="Carbohydrate kinase FGGY C-terminal" evidence="5">
    <location>
        <begin position="259"/>
        <end position="444"/>
    </location>
</feature>
<dbReference type="STRING" id="146817.SAMN04488502_107148"/>
<reference evidence="6 7" key="1">
    <citation type="submission" date="2016-10" db="EMBL/GenBank/DDBJ databases">
        <authorList>
            <person name="de Groot N.N."/>
        </authorList>
    </citation>
    <scope>NUCLEOTIDE SEQUENCE [LARGE SCALE GENOMIC DNA]</scope>
    <source>
        <strain evidence="6 7">DSM 1736</strain>
    </source>
</reference>
<dbReference type="InterPro" id="IPR018485">
    <property type="entry name" value="FGGY_C"/>
</dbReference>
<dbReference type="InterPro" id="IPR043129">
    <property type="entry name" value="ATPase_NBD"/>
</dbReference>
<evidence type="ECO:0000256" key="3">
    <source>
        <dbReference type="ARBA" id="ARBA00022777"/>
    </source>
</evidence>
<evidence type="ECO:0000256" key="1">
    <source>
        <dbReference type="ARBA" id="ARBA00009156"/>
    </source>
</evidence>
<evidence type="ECO:0000256" key="2">
    <source>
        <dbReference type="ARBA" id="ARBA00022679"/>
    </source>
</evidence>
<dbReference type="InterPro" id="IPR050406">
    <property type="entry name" value="FGGY_Carb_Kinase"/>
</dbReference>
<dbReference type="InterPro" id="IPR018484">
    <property type="entry name" value="FGGY_N"/>
</dbReference>
<keyword evidence="2" id="KW-0808">Transferase</keyword>